<dbReference type="SUPFAM" id="SSF88697">
    <property type="entry name" value="PUA domain-like"/>
    <property type="match status" value="1"/>
</dbReference>
<name>A0A1G6AFZ3_9HYPH</name>
<protein>
    <submittedName>
        <fullName evidence="2">Predicted RNA-binding protein, contains PUA-like domain</fullName>
    </submittedName>
</protein>
<evidence type="ECO:0000259" key="1">
    <source>
        <dbReference type="Pfam" id="PF01878"/>
    </source>
</evidence>
<dbReference type="Pfam" id="PF01878">
    <property type="entry name" value="EVE"/>
    <property type="match status" value="1"/>
</dbReference>
<dbReference type="AlphaFoldDB" id="A0A1G6AFZ3"/>
<dbReference type="Proteomes" id="UP000199071">
    <property type="component" value="Unassembled WGS sequence"/>
</dbReference>
<dbReference type="InterPro" id="IPR002740">
    <property type="entry name" value="EVE_domain"/>
</dbReference>
<keyword evidence="3" id="KW-1185">Reference proteome</keyword>
<dbReference type="Gene3D" id="3.10.590.10">
    <property type="entry name" value="ph1033 like domains"/>
    <property type="match status" value="1"/>
</dbReference>
<dbReference type="PANTHER" id="PTHR14087:SF7">
    <property type="entry name" value="THYMOCYTE NUCLEAR PROTEIN 1"/>
    <property type="match status" value="1"/>
</dbReference>
<dbReference type="OrthoDB" id="9791347at2"/>
<dbReference type="STRING" id="665467.SAMN02982931_00565"/>
<feature type="domain" description="EVE" evidence="1">
    <location>
        <begin position="2"/>
        <end position="134"/>
    </location>
</feature>
<organism evidence="2 3">
    <name type="scientific">Bauldia litoralis</name>
    <dbReference type="NCBI Taxonomy" id="665467"/>
    <lineage>
        <taxon>Bacteria</taxon>
        <taxon>Pseudomonadati</taxon>
        <taxon>Pseudomonadota</taxon>
        <taxon>Alphaproteobacteria</taxon>
        <taxon>Hyphomicrobiales</taxon>
        <taxon>Kaistiaceae</taxon>
        <taxon>Bauldia</taxon>
    </lineage>
</organism>
<dbReference type="InterPro" id="IPR047197">
    <property type="entry name" value="THYN1-like_EVE"/>
</dbReference>
<gene>
    <name evidence="2" type="ORF">SAMN02982931_00565</name>
</gene>
<dbReference type="InterPro" id="IPR015947">
    <property type="entry name" value="PUA-like_sf"/>
</dbReference>
<sequence length="137" mass="15476">MAYWLFKSEPDTWSWEMQVKKGKKGQEWDGVRNYTARNNMREMKKGDLGFFYHSGGERQIVGIVEVVKEAHPDSTDDTGKFDCVDIAAVKPVPNPVTLADVKADKQLAEMALVKLSRLSVQPVTEAEWKRVCKMGAV</sequence>
<reference evidence="2 3" key="1">
    <citation type="submission" date="2016-10" db="EMBL/GenBank/DDBJ databases">
        <authorList>
            <person name="de Groot N.N."/>
        </authorList>
    </citation>
    <scope>NUCLEOTIDE SEQUENCE [LARGE SCALE GENOMIC DNA]</scope>
    <source>
        <strain evidence="2 3">ATCC 35022</strain>
    </source>
</reference>
<proteinExistence type="predicted"/>
<dbReference type="PANTHER" id="PTHR14087">
    <property type="entry name" value="THYMOCYTE NUCLEAR PROTEIN 1"/>
    <property type="match status" value="1"/>
</dbReference>
<dbReference type="EMBL" id="FMXQ01000001">
    <property type="protein sequence ID" value="SDB07304.1"/>
    <property type="molecule type" value="Genomic_DNA"/>
</dbReference>
<evidence type="ECO:0000313" key="2">
    <source>
        <dbReference type="EMBL" id="SDB07304.1"/>
    </source>
</evidence>
<accession>A0A1G6AFZ3</accession>
<dbReference type="InterPro" id="IPR052181">
    <property type="entry name" value="5hmC_binding"/>
</dbReference>
<dbReference type="CDD" id="cd21133">
    <property type="entry name" value="EVE"/>
    <property type="match status" value="1"/>
</dbReference>
<evidence type="ECO:0000313" key="3">
    <source>
        <dbReference type="Proteomes" id="UP000199071"/>
    </source>
</evidence>
<dbReference type="RefSeq" id="WP_090874665.1">
    <property type="nucleotide sequence ID" value="NZ_FMXQ01000001.1"/>
</dbReference>